<evidence type="ECO:0000313" key="5">
    <source>
        <dbReference type="Proteomes" id="UP000292424"/>
    </source>
</evidence>
<sequence length="470" mass="52454">MKKLWLSSFILITSITSYAQSTIENRLTSAFDRLENDRQMAHGSVSFTVADAEEGKIIFQKNGSIGLSPASSQKIFTAIASYSILGQDFHFKTILGYTGKVEDGVLNGNLILTGYGDPTLGSWRYDGYKPEDVEKKIFAALAKNDIRAVNGDIIIDDSKFSMQPTPGGWPWNDMGNYYGAPNWGFNWLENQYDITYHPASKLGDTVSIVRTNVALPNVIFLNNIKTGHSDEGDNSYIYLPPYGNVAVLTGSIPYGKNTTSSGSVPNPPLLFAKQLQTWMQKRNFYTIGSFLAANQLVMQHKKVPEIKTVLDTLFSPNMDQMMYYFLHKSINLYGESFAKYLGYQEAKEGATDAGVQVIRDFWEKKDIGNNDLKMMDGSGLSPQNYVTSTAEVKALLFAQKQNWFDAFYKALPDYNGTKMKSGTIHGCKAYAGYQTSKSGKKYVFSLIINNYDGGHDALVQKMYQLLNVLK</sequence>
<dbReference type="Proteomes" id="UP000292424">
    <property type="component" value="Chromosome"/>
</dbReference>
<feature type="chain" id="PRO_5024424303" evidence="3">
    <location>
        <begin position="20"/>
        <end position="470"/>
    </location>
</feature>
<dbReference type="Pfam" id="PF02113">
    <property type="entry name" value="Peptidase_S13"/>
    <property type="match status" value="1"/>
</dbReference>
<dbReference type="PANTHER" id="PTHR30023">
    <property type="entry name" value="D-ALANYL-D-ALANINE CARBOXYPEPTIDASE"/>
    <property type="match status" value="1"/>
</dbReference>
<dbReference type="RefSeq" id="WP_131328380.1">
    <property type="nucleotide sequence ID" value="NZ_CP044016.1"/>
</dbReference>
<dbReference type="EMBL" id="CP044016">
    <property type="protein sequence ID" value="QES87503.1"/>
    <property type="molecule type" value="Genomic_DNA"/>
</dbReference>
<dbReference type="GO" id="GO:0000270">
    <property type="term" value="P:peptidoglycan metabolic process"/>
    <property type="evidence" value="ECO:0007669"/>
    <property type="project" value="TreeGrafter"/>
</dbReference>
<reference evidence="4 5" key="1">
    <citation type="submission" date="2019-09" db="EMBL/GenBank/DDBJ databases">
        <title>Complete genome sequence of Arachidicoccus sp. B3-10 isolated from apple orchard soil.</title>
        <authorList>
            <person name="Kim H.S."/>
            <person name="Han K.-I."/>
            <person name="Suh M.K."/>
            <person name="Lee K.C."/>
            <person name="Eom M.K."/>
            <person name="Kim J.-S."/>
            <person name="Kang S.W."/>
            <person name="Sin Y."/>
            <person name="Lee J.-S."/>
        </authorList>
    </citation>
    <scope>NUCLEOTIDE SEQUENCE [LARGE SCALE GENOMIC DNA]</scope>
    <source>
        <strain evidence="4 5">B3-10</strain>
    </source>
</reference>
<evidence type="ECO:0000256" key="2">
    <source>
        <dbReference type="ARBA" id="ARBA00022801"/>
    </source>
</evidence>
<keyword evidence="5" id="KW-1185">Reference proteome</keyword>
<proteinExistence type="inferred from homology"/>
<dbReference type="AlphaFoldDB" id="A0A5P2G315"/>
<dbReference type="Gene3D" id="3.40.710.10">
    <property type="entry name" value="DD-peptidase/beta-lactamase superfamily"/>
    <property type="match status" value="2"/>
</dbReference>
<dbReference type="InterPro" id="IPR012338">
    <property type="entry name" value="Beta-lactam/transpept-like"/>
</dbReference>
<dbReference type="PANTHER" id="PTHR30023:SF0">
    <property type="entry name" value="PENICILLIN-SENSITIVE CARBOXYPEPTIDASE A"/>
    <property type="match status" value="1"/>
</dbReference>
<dbReference type="Gene3D" id="3.50.80.20">
    <property type="entry name" value="D-Ala-D-Ala carboxypeptidase C, peptidase S13"/>
    <property type="match status" value="1"/>
</dbReference>
<organism evidence="4 5">
    <name type="scientific">Rhizosphaericola mali</name>
    <dbReference type="NCBI Taxonomy" id="2545455"/>
    <lineage>
        <taxon>Bacteria</taxon>
        <taxon>Pseudomonadati</taxon>
        <taxon>Bacteroidota</taxon>
        <taxon>Chitinophagia</taxon>
        <taxon>Chitinophagales</taxon>
        <taxon>Chitinophagaceae</taxon>
        <taxon>Rhizosphaericola</taxon>
    </lineage>
</organism>
<evidence type="ECO:0000256" key="1">
    <source>
        <dbReference type="ARBA" id="ARBA00006096"/>
    </source>
</evidence>
<dbReference type="NCBIfam" id="TIGR00666">
    <property type="entry name" value="PBP4"/>
    <property type="match status" value="1"/>
</dbReference>
<comment type="similarity">
    <text evidence="1">Belongs to the peptidase S13 family.</text>
</comment>
<dbReference type="GO" id="GO:0006508">
    <property type="term" value="P:proteolysis"/>
    <property type="evidence" value="ECO:0007669"/>
    <property type="project" value="InterPro"/>
</dbReference>
<dbReference type="EC" id="3.4.16.4" evidence="4"/>
<keyword evidence="2 4" id="KW-0378">Hydrolase</keyword>
<dbReference type="PRINTS" id="PR00922">
    <property type="entry name" value="DADACBPTASE3"/>
</dbReference>
<dbReference type="OrthoDB" id="9802627at2"/>
<feature type="signal peptide" evidence="3">
    <location>
        <begin position="1"/>
        <end position="19"/>
    </location>
</feature>
<protein>
    <submittedName>
        <fullName evidence="4">D-alanyl-D-alanine carboxypeptidase/D-alanyl-D-alanine-endopeptidase</fullName>
        <ecNumber evidence="4">3.4.16.4</ecNumber>
    </submittedName>
</protein>
<accession>A0A5P2G315</accession>
<dbReference type="KEGG" id="arac:E0W69_002095"/>
<dbReference type="InterPro" id="IPR000667">
    <property type="entry name" value="Peptidase_S13"/>
</dbReference>
<name>A0A5P2G315_9BACT</name>
<gene>
    <name evidence="4" type="primary">dacB</name>
    <name evidence="4" type="ORF">E0W69_002095</name>
</gene>
<dbReference type="SUPFAM" id="SSF56601">
    <property type="entry name" value="beta-lactamase/transpeptidase-like"/>
    <property type="match status" value="1"/>
</dbReference>
<keyword evidence="4" id="KW-0645">Protease</keyword>
<evidence type="ECO:0000256" key="3">
    <source>
        <dbReference type="SAM" id="SignalP"/>
    </source>
</evidence>
<evidence type="ECO:0000313" key="4">
    <source>
        <dbReference type="EMBL" id="QES87503.1"/>
    </source>
</evidence>
<keyword evidence="4" id="KW-0121">Carboxypeptidase</keyword>
<dbReference type="GO" id="GO:0009002">
    <property type="term" value="F:serine-type D-Ala-D-Ala carboxypeptidase activity"/>
    <property type="evidence" value="ECO:0007669"/>
    <property type="project" value="UniProtKB-EC"/>
</dbReference>
<keyword evidence="3" id="KW-0732">Signal</keyword>